<evidence type="ECO:0000256" key="3">
    <source>
        <dbReference type="ARBA" id="ARBA00023180"/>
    </source>
</evidence>
<keyword evidence="5" id="KW-1185">Reference proteome</keyword>
<evidence type="ECO:0000313" key="6">
    <source>
        <dbReference type="WBParaSite" id="Csp11.Scaffold630.g19552.t1"/>
    </source>
</evidence>
<dbReference type="InterPro" id="IPR018119">
    <property type="entry name" value="Strictosidine_synth_cons-reg"/>
</dbReference>
<dbReference type="STRING" id="1561998.A0A1I7UUR5"/>
<organism evidence="5 6">
    <name type="scientific">Caenorhabditis tropicalis</name>
    <dbReference type="NCBI Taxonomy" id="1561998"/>
    <lineage>
        <taxon>Eukaryota</taxon>
        <taxon>Metazoa</taxon>
        <taxon>Ecdysozoa</taxon>
        <taxon>Nematoda</taxon>
        <taxon>Chromadorea</taxon>
        <taxon>Rhabditida</taxon>
        <taxon>Rhabditina</taxon>
        <taxon>Rhabditomorpha</taxon>
        <taxon>Rhabditoidea</taxon>
        <taxon>Rhabditidae</taxon>
        <taxon>Peloderinae</taxon>
        <taxon>Caenorhabditis</taxon>
    </lineage>
</organism>
<dbReference type="PANTHER" id="PTHR10426:SF88">
    <property type="entry name" value="ADIPOCYTE PLASMA MEMBRANE-ASSOCIATED PROTEIN HEMOMUCIN-RELATED"/>
    <property type="match status" value="1"/>
</dbReference>
<dbReference type="Gene3D" id="2.120.10.30">
    <property type="entry name" value="TolB, C-terminal domain"/>
    <property type="match status" value="1"/>
</dbReference>
<feature type="domain" description="Strictosidine synthase conserved region" evidence="4">
    <location>
        <begin position="104"/>
        <end position="187"/>
    </location>
</feature>
<comment type="similarity">
    <text evidence="1">Belongs to the strictosidine synthase family.</text>
</comment>
<dbReference type="SUPFAM" id="SSF63829">
    <property type="entry name" value="Calcium-dependent phosphotriesterase"/>
    <property type="match status" value="1"/>
</dbReference>
<reference evidence="6" key="1">
    <citation type="submission" date="2016-11" db="UniProtKB">
        <authorList>
            <consortium name="WormBaseParasite"/>
        </authorList>
    </citation>
    <scope>IDENTIFICATION</scope>
</reference>
<dbReference type="WBParaSite" id="Csp11.Scaffold630.g19552.t1">
    <property type="protein sequence ID" value="Csp11.Scaffold630.g19552.t1"/>
    <property type="gene ID" value="Csp11.Scaffold630.g19552"/>
</dbReference>
<evidence type="ECO:0000259" key="4">
    <source>
        <dbReference type="Pfam" id="PF03088"/>
    </source>
</evidence>
<dbReference type="GO" id="GO:0012505">
    <property type="term" value="C:endomembrane system"/>
    <property type="evidence" value="ECO:0007669"/>
    <property type="project" value="TreeGrafter"/>
</dbReference>
<dbReference type="eggNOG" id="KOG1520">
    <property type="taxonomic scope" value="Eukaryota"/>
</dbReference>
<accession>A0A1I7UUR5</accession>
<dbReference type="Pfam" id="PF03088">
    <property type="entry name" value="Str_synth"/>
    <property type="match status" value="1"/>
</dbReference>
<evidence type="ECO:0000313" key="5">
    <source>
        <dbReference type="Proteomes" id="UP000095282"/>
    </source>
</evidence>
<dbReference type="AlphaFoldDB" id="A0A1I7UUR5"/>
<dbReference type="GO" id="GO:0016787">
    <property type="term" value="F:hydrolase activity"/>
    <property type="evidence" value="ECO:0007669"/>
    <property type="project" value="TreeGrafter"/>
</dbReference>
<dbReference type="InterPro" id="IPR011042">
    <property type="entry name" value="6-blade_b-propeller_TolB-like"/>
</dbReference>
<name>A0A1I7UUR5_9PELO</name>
<proteinExistence type="inferred from homology"/>
<evidence type="ECO:0000256" key="2">
    <source>
        <dbReference type="ARBA" id="ARBA00022553"/>
    </source>
</evidence>
<dbReference type="Proteomes" id="UP000095282">
    <property type="component" value="Unplaced"/>
</dbReference>
<sequence>MSEIIQKPHSHSAHGSFLKYRPTFDTPTSAIADGNCPQSRLNSNFCSKLRMGMMWKLLESKKKTMKIVESHQNPSTLQIANDINRGGIVTASKFSSLSKPRFSNDLDVISEDELVITDSSVRHDRRHFMPLILEHQADGRILHLKISTKTVKVLADKLYFPNGIQLTEDKKSVLFSECSMARIKKLTIASGKIEMFAFNLPGLPDNIRRSGRGTYWVGLAATRSATHPSMLDKLGSLPGIRQFLVDVVPAPYWKSLLSFFKHPHSIILELNSNGEIIRSLHDVSGKIVGDVSQVTEHNGELYIGSFSDDFIATLKL</sequence>
<dbReference type="PANTHER" id="PTHR10426">
    <property type="entry name" value="STRICTOSIDINE SYNTHASE-RELATED"/>
    <property type="match status" value="1"/>
</dbReference>
<evidence type="ECO:0000256" key="1">
    <source>
        <dbReference type="ARBA" id="ARBA00009191"/>
    </source>
</evidence>
<keyword evidence="3" id="KW-0325">Glycoprotein</keyword>
<keyword evidence="2" id="KW-0597">Phosphoprotein</keyword>
<protein>
    <submittedName>
        <fullName evidence="6">Str_synth domain-containing protein</fullName>
    </submittedName>
</protein>